<feature type="compositionally biased region" description="Polar residues" evidence="5">
    <location>
        <begin position="39"/>
        <end position="58"/>
    </location>
</feature>
<dbReference type="NCBIfam" id="TIGR01661">
    <property type="entry name" value="ELAV_HUD_SF"/>
    <property type="match status" value="1"/>
</dbReference>
<dbReference type="SUPFAM" id="SSF54928">
    <property type="entry name" value="RNA-binding domain, RBD"/>
    <property type="match status" value="1"/>
</dbReference>
<evidence type="ECO:0000256" key="5">
    <source>
        <dbReference type="SAM" id="MobiDB-lite"/>
    </source>
</evidence>
<dbReference type="InterPro" id="IPR002343">
    <property type="entry name" value="Hud_Sxl_RNA"/>
</dbReference>
<dbReference type="SMART" id="SM00360">
    <property type="entry name" value="RRM"/>
    <property type="match status" value="2"/>
</dbReference>
<feature type="region of interest" description="Disordered" evidence="5">
    <location>
        <begin position="28"/>
        <end position="58"/>
    </location>
</feature>
<comment type="caution">
    <text evidence="7">The sequence shown here is derived from an EMBL/GenBank/DDBJ whole genome shotgun (WGS) entry which is preliminary data.</text>
</comment>
<dbReference type="EMBL" id="JAKROA010000006">
    <property type="protein sequence ID" value="KAL5106040.1"/>
    <property type="molecule type" value="Genomic_DNA"/>
</dbReference>
<keyword evidence="2" id="KW-0677">Repeat</keyword>
<name>A0ABR4Q8W0_9CEST</name>
<evidence type="ECO:0000256" key="4">
    <source>
        <dbReference type="PROSITE-ProRule" id="PRU00176"/>
    </source>
</evidence>
<comment type="similarity">
    <text evidence="1">Belongs to the RRM elav family.</text>
</comment>
<keyword evidence="8" id="KW-1185">Reference proteome</keyword>
<dbReference type="CDD" id="cd12652">
    <property type="entry name" value="RRM2_Hu"/>
    <property type="match status" value="1"/>
</dbReference>
<dbReference type="InterPro" id="IPR006548">
    <property type="entry name" value="ELAD_HU_SF"/>
</dbReference>
<dbReference type="InterPro" id="IPR012677">
    <property type="entry name" value="Nucleotide-bd_a/b_plait_sf"/>
</dbReference>
<dbReference type="Pfam" id="PF00076">
    <property type="entry name" value="RRM_1"/>
    <property type="match status" value="2"/>
</dbReference>
<keyword evidence="3 4" id="KW-0694">RNA-binding</keyword>
<evidence type="ECO:0000313" key="7">
    <source>
        <dbReference type="EMBL" id="KAL5106040.1"/>
    </source>
</evidence>
<dbReference type="InterPro" id="IPR034775">
    <property type="entry name" value="Elav_RRM1"/>
</dbReference>
<reference evidence="7 8" key="1">
    <citation type="journal article" date="2022" name="Front. Cell. Infect. Microbiol.">
        <title>The Genomes of Two Strains of Taenia crassiceps the Animal Model for the Study of Human Cysticercosis.</title>
        <authorList>
            <person name="Bobes R.J."/>
            <person name="Estrada K."/>
            <person name="Rios-Valencia D.G."/>
            <person name="Calderon-Gallegos A."/>
            <person name="de la Torre P."/>
            <person name="Carrero J.C."/>
            <person name="Sanchez-Flores A."/>
            <person name="Laclette J.P."/>
        </authorList>
    </citation>
    <scope>NUCLEOTIDE SEQUENCE [LARGE SCALE GENOMIC DNA]</scope>
    <source>
        <strain evidence="7">WFUcys</strain>
    </source>
</reference>
<dbReference type="Proteomes" id="UP001651158">
    <property type="component" value="Unassembled WGS sequence"/>
</dbReference>
<proteinExistence type="inferred from homology"/>
<organism evidence="7 8">
    <name type="scientific">Taenia crassiceps</name>
    <dbReference type="NCBI Taxonomy" id="6207"/>
    <lineage>
        <taxon>Eukaryota</taxon>
        <taxon>Metazoa</taxon>
        <taxon>Spiralia</taxon>
        <taxon>Lophotrochozoa</taxon>
        <taxon>Platyhelminthes</taxon>
        <taxon>Cestoda</taxon>
        <taxon>Eucestoda</taxon>
        <taxon>Cyclophyllidea</taxon>
        <taxon>Taeniidae</taxon>
        <taxon>Taenia</taxon>
    </lineage>
</organism>
<dbReference type="InterPro" id="IPR000504">
    <property type="entry name" value="RRM_dom"/>
</dbReference>
<dbReference type="Gene3D" id="3.30.70.330">
    <property type="match status" value="2"/>
</dbReference>
<feature type="domain" description="RRM" evidence="6">
    <location>
        <begin position="63"/>
        <end position="141"/>
    </location>
</feature>
<evidence type="ECO:0000256" key="2">
    <source>
        <dbReference type="ARBA" id="ARBA00022737"/>
    </source>
</evidence>
<protein>
    <submittedName>
        <fullName evidence="7">ELAV-like protein 4</fullName>
    </submittedName>
</protein>
<dbReference type="PANTHER" id="PTHR10352">
    <property type="entry name" value="EUKARYOTIC TRANSLATION INITIATION FACTOR 3 SUBUNIT G"/>
    <property type="match status" value="1"/>
</dbReference>
<dbReference type="InterPro" id="IPR035979">
    <property type="entry name" value="RBD_domain_sf"/>
</dbReference>
<evidence type="ECO:0000256" key="3">
    <source>
        <dbReference type="ARBA" id="ARBA00022884"/>
    </source>
</evidence>
<dbReference type="PROSITE" id="PS50102">
    <property type="entry name" value="RRM"/>
    <property type="match status" value="2"/>
</dbReference>
<sequence length="517" mass="54502">MFSEVASAPTLSLLLCVSKMITFAPSTSQALKSNEKSQRGSSLDAENSPSAQANAETAGENKTNLIVNYLPQSMTQEEIRVLFNTIGKVSSCKLIRDKSTGQSLGYGFVNYANASDAEKAIKHFNGMQLKNKKIKVSIARPSSESIKGANLYICGLPKTISQEDLEKIFSRCGKIITSRLLVDPTTGSSKGVGFIRFDQRSEAEAAILKLNGYRIPGSSEPITVKFASCPSSTRLLASLLPPATPLAQLDATGIAAAAAAATASLLAVPTPQVPNMGGTQFSELSNRHLMAALAAAANFRRQQQEQQVAWLQNAGLGYHSTTNPSSVLPSQRVSWKNSGFAGGPVQSATASSLKMRYNPLGECSSKSCIKPLATSPLPPLPDSPNQSAATLQLLDQARLSALLASAAVSGTTLPNGIGNSLPTVTGVGNVFLQQPRTTSEVLHAPIFAQPNETALKQVMSLQFTPEVAQMPPLGLPGIGVSPEVFASLPNNTAASQFFQVQRGFLDATNDHPSLTTS</sequence>
<evidence type="ECO:0000259" key="6">
    <source>
        <dbReference type="PROSITE" id="PS50102"/>
    </source>
</evidence>
<accession>A0ABR4Q8W0</accession>
<gene>
    <name evidence="7" type="ORF">TcWFU_001029</name>
</gene>
<dbReference type="PRINTS" id="PR00961">
    <property type="entry name" value="HUDSXLRNA"/>
</dbReference>
<evidence type="ECO:0000313" key="8">
    <source>
        <dbReference type="Proteomes" id="UP001651158"/>
    </source>
</evidence>
<dbReference type="CDD" id="cd12650">
    <property type="entry name" value="RRM1_Hu"/>
    <property type="match status" value="1"/>
</dbReference>
<feature type="domain" description="RRM" evidence="6">
    <location>
        <begin position="149"/>
        <end position="229"/>
    </location>
</feature>
<evidence type="ECO:0000256" key="1">
    <source>
        <dbReference type="ARBA" id="ARBA00006266"/>
    </source>
</evidence>